<keyword evidence="6" id="KW-0378">Hydrolase</keyword>
<accession>A0ABM9CBI6</accession>
<keyword evidence="10" id="KW-1185">Reference proteome</keyword>
<dbReference type="PANTHER" id="PTHR31451:SF39">
    <property type="entry name" value="MANNAN ENDO-1,4-BETA-MANNOSIDASE 1"/>
    <property type="match status" value="1"/>
</dbReference>
<evidence type="ECO:0000256" key="6">
    <source>
        <dbReference type="ARBA" id="ARBA00022801"/>
    </source>
</evidence>
<gene>
    <name evidence="9" type="ORF">PAECIP111892_03060</name>
</gene>
<evidence type="ECO:0000259" key="8">
    <source>
        <dbReference type="Pfam" id="PF26410"/>
    </source>
</evidence>
<keyword evidence="7" id="KW-0326">Glycosidase</keyword>
<evidence type="ECO:0000256" key="1">
    <source>
        <dbReference type="ARBA" id="ARBA00001678"/>
    </source>
</evidence>
<evidence type="ECO:0000313" key="10">
    <source>
        <dbReference type="Proteomes" id="UP000838324"/>
    </source>
</evidence>
<sequence>MGEQDFVRKKGSRLFIGEEPYRFAGPNIYWLGLDENVGGIDWPTPFRVINALDTAVMMGANAIRSHTLGVSAGHPKSLMPQLRELNEDAFVKVDFALHEISKRGLRVIIPFVCNWRYYHGGKSTFTEWRGLEDENAFYTDTEVIADFKWYIEQVLNRRNTISGVVYKDDPSIMAWELGNELNSAPAAWVEDICSYIKGIDQNHLVSHGKQFEIDTDKLDIPQLDIMDVHYYPADSGELSADAKVVSGAGKVFIAGEYGWSYGELHAFLKEAELNEDISGTCFWSLFGHDDHGGYVQHYDGFSVHYPGSGLNQDHLNRIQLLRGHAYQIRGRIVPEEEITDAPLLLSAAEGRISFRGVSGGAFYTLEKSTEGPEGPWTTIIERRPANDGGGWKDPLRVKTVKAYYRMKALSLGGEEGPYSEPVESEAF</sequence>
<dbReference type="SUPFAM" id="SSF51445">
    <property type="entry name" value="(Trans)glycosidases"/>
    <property type="match status" value="1"/>
</dbReference>
<evidence type="ECO:0000256" key="3">
    <source>
        <dbReference type="ARBA" id="ARBA00012706"/>
    </source>
</evidence>
<comment type="catalytic activity">
    <reaction evidence="1">
        <text>Random hydrolysis of (1-&gt;4)-beta-D-mannosidic linkages in mannans, galactomannans and glucomannans.</text>
        <dbReference type="EC" id="3.2.1.78"/>
    </reaction>
</comment>
<proteinExistence type="predicted"/>
<dbReference type="Gene3D" id="3.20.20.80">
    <property type="entry name" value="Glycosidases"/>
    <property type="match status" value="1"/>
</dbReference>
<dbReference type="EC" id="3.2.1.78" evidence="3"/>
<comment type="caution">
    <text evidence="9">The sequence shown here is derived from an EMBL/GenBank/DDBJ whole genome shotgun (WGS) entry which is preliminary data.</text>
</comment>
<evidence type="ECO:0000256" key="5">
    <source>
        <dbReference type="ARBA" id="ARBA00022729"/>
    </source>
</evidence>
<protein>
    <recommendedName>
        <fullName evidence="3">mannan endo-1,4-beta-mannosidase</fullName>
        <ecNumber evidence="3">3.2.1.78</ecNumber>
    </recommendedName>
</protein>
<dbReference type="Proteomes" id="UP000838324">
    <property type="component" value="Unassembled WGS sequence"/>
</dbReference>
<dbReference type="RefSeq" id="WP_236334519.1">
    <property type="nucleotide sequence ID" value="NZ_CAKMMG010000003.1"/>
</dbReference>
<feature type="domain" description="Glycoside hydrolase family 5" evidence="8">
    <location>
        <begin position="4"/>
        <end position="216"/>
    </location>
</feature>
<evidence type="ECO:0000256" key="7">
    <source>
        <dbReference type="ARBA" id="ARBA00023295"/>
    </source>
</evidence>
<dbReference type="InterPro" id="IPR001547">
    <property type="entry name" value="Glyco_hydro_5"/>
</dbReference>
<evidence type="ECO:0000256" key="4">
    <source>
        <dbReference type="ARBA" id="ARBA00022525"/>
    </source>
</evidence>
<reference evidence="9" key="1">
    <citation type="submission" date="2022-01" db="EMBL/GenBank/DDBJ databases">
        <authorList>
            <person name="Criscuolo A."/>
        </authorList>
    </citation>
    <scope>NUCLEOTIDE SEQUENCE</scope>
    <source>
        <strain evidence="9">CIP111892</strain>
    </source>
</reference>
<name>A0ABM9CBI6_9BACL</name>
<organism evidence="9 10">
    <name type="scientific">Paenibacillus auburnensis</name>
    <dbReference type="NCBI Taxonomy" id="2905649"/>
    <lineage>
        <taxon>Bacteria</taxon>
        <taxon>Bacillati</taxon>
        <taxon>Bacillota</taxon>
        <taxon>Bacilli</taxon>
        <taxon>Bacillales</taxon>
        <taxon>Paenibacillaceae</taxon>
        <taxon>Paenibacillus</taxon>
    </lineage>
</organism>
<dbReference type="PANTHER" id="PTHR31451">
    <property type="match status" value="1"/>
</dbReference>
<keyword evidence="5" id="KW-0732">Signal</keyword>
<dbReference type="EMBL" id="CAKMMG010000003">
    <property type="protein sequence ID" value="CAH1208155.1"/>
    <property type="molecule type" value="Genomic_DNA"/>
</dbReference>
<dbReference type="Pfam" id="PF26410">
    <property type="entry name" value="GH5_mannosidase"/>
    <property type="match status" value="1"/>
</dbReference>
<comment type="subcellular location">
    <subcellularLocation>
        <location evidence="2">Secreted</location>
    </subcellularLocation>
</comment>
<dbReference type="InterPro" id="IPR017853">
    <property type="entry name" value="GH"/>
</dbReference>
<evidence type="ECO:0000256" key="2">
    <source>
        <dbReference type="ARBA" id="ARBA00004613"/>
    </source>
</evidence>
<keyword evidence="4" id="KW-0964">Secreted</keyword>
<dbReference type="InterPro" id="IPR045053">
    <property type="entry name" value="MAN-like"/>
</dbReference>
<evidence type="ECO:0000313" key="9">
    <source>
        <dbReference type="EMBL" id="CAH1208155.1"/>
    </source>
</evidence>